<dbReference type="InterPro" id="IPR014729">
    <property type="entry name" value="Rossmann-like_a/b/a_fold"/>
</dbReference>
<accession>A0A4R2IA17</accession>
<dbReference type="InterPro" id="IPR017932">
    <property type="entry name" value="GATase_2_dom"/>
</dbReference>
<organism evidence="12 13">
    <name type="scientific">Dokdonella fugitiva</name>
    <dbReference type="NCBI Taxonomy" id="328517"/>
    <lineage>
        <taxon>Bacteria</taxon>
        <taxon>Pseudomonadati</taxon>
        <taxon>Pseudomonadota</taxon>
        <taxon>Gammaproteobacteria</taxon>
        <taxon>Lysobacterales</taxon>
        <taxon>Rhodanobacteraceae</taxon>
        <taxon>Dokdonella</taxon>
    </lineage>
</organism>
<evidence type="ECO:0000256" key="9">
    <source>
        <dbReference type="PIRSR" id="PIRSR001589-2"/>
    </source>
</evidence>
<dbReference type="PIRSF" id="PIRSF001589">
    <property type="entry name" value="Asn_synthetase_glu-h"/>
    <property type="match status" value="1"/>
</dbReference>
<dbReference type="InterPro" id="IPR029055">
    <property type="entry name" value="Ntn_hydrolases_N"/>
</dbReference>
<evidence type="ECO:0000256" key="10">
    <source>
        <dbReference type="PIRSR" id="PIRSR001589-3"/>
    </source>
</evidence>
<dbReference type="GO" id="GO:0005524">
    <property type="term" value="F:ATP binding"/>
    <property type="evidence" value="ECO:0007669"/>
    <property type="project" value="UniProtKB-KW"/>
</dbReference>
<protein>
    <recommendedName>
        <fullName evidence="3">asparagine synthase (glutamine-hydrolyzing)</fullName>
        <ecNumber evidence="3">6.3.5.4</ecNumber>
    </recommendedName>
</protein>
<evidence type="ECO:0000256" key="1">
    <source>
        <dbReference type="ARBA" id="ARBA00005187"/>
    </source>
</evidence>
<evidence type="ECO:0000256" key="3">
    <source>
        <dbReference type="ARBA" id="ARBA00012737"/>
    </source>
</evidence>
<dbReference type="EC" id="6.3.5.4" evidence="3"/>
<evidence type="ECO:0000256" key="4">
    <source>
        <dbReference type="ARBA" id="ARBA00022741"/>
    </source>
</evidence>
<name>A0A4R2IA17_9GAMM</name>
<feature type="binding site" evidence="9">
    <location>
        <position position="100"/>
    </location>
    <ligand>
        <name>L-glutamine</name>
        <dbReference type="ChEBI" id="CHEBI:58359"/>
    </ligand>
</feature>
<feature type="domain" description="Glutamine amidotransferase type-2" evidence="11">
    <location>
        <begin position="2"/>
        <end position="213"/>
    </location>
</feature>
<evidence type="ECO:0000256" key="6">
    <source>
        <dbReference type="ARBA" id="ARBA00022962"/>
    </source>
</evidence>
<dbReference type="CDD" id="cd00712">
    <property type="entry name" value="AsnB"/>
    <property type="match status" value="1"/>
</dbReference>
<dbReference type="Pfam" id="PF13537">
    <property type="entry name" value="GATase_7"/>
    <property type="match status" value="1"/>
</dbReference>
<feature type="binding site" evidence="9">
    <location>
        <position position="288"/>
    </location>
    <ligand>
        <name>ATP</name>
        <dbReference type="ChEBI" id="CHEBI:30616"/>
    </ligand>
</feature>
<dbReference type="CDD" id="cd01991">
    <property type="entry name" value="Asn_synthase_B_C"/>
    <property type="match status" value="1"/>
</dbReference>
<dbReference type="InterPro" id="IPR033738">
    <property type="entry name" value="AsnB_N"/>
</dbReference>
<dbReference type="RefSeq" id="WP_131996160.1">
    <property type="nucleotide sequence ID" value="NZ_SLWQ01000003.1"/>
</dbReference>
<keyword evidence="13" id="KW-1185">Reference proteome</keyword>
<dbReference type="AlphaFoldDB" id="A0A4R2IA17"/>
<feature type="site" description="Important for beta-aspartyl-AMP intermediate formation" evidence="10">
    <location>
        <position position="362"/>
    </location>
</feature>
<dbReference type="PANTHER" id="PTHR43284:SF1">
    <property type="entry name" value="ASPARAGINE SYNTHETASE"/>
    <property type="match status" value="1"/>
</dbReference>
<dbReference type="GO" id="GO:0006529">
    <property type="term" value="P:asparagine biosynthetic process"/>
    <property type="evidence" value="ECO:0007669"/>
    <property type="project" value="UniProtKB-KW"/>
</dbReference>
<dbReference type="Proteomes" id="UP000294862">
    <property type="component" value="Unassembled WGS sequence"/>
</dbReference>
<proteinExistence type="inferred from homology"/>
<keyword evidence="8" id="KW-0061">Asparagine biosynthesis</keyword>
<dbReference type="PROSITE" id="PS51278">
    <property type="entry name" value="GATASE_TYPE_2"/>
    <property type="match status" value="1"/>
</dbReference>
<feature type="active site" description="For GATase activity" evidence="8">
    <location>
        <position position="2"/>
    </location>
</feature>
<evidence type="ECO:0000256" key="8">
    <source>
        <dbReference type="PIRSR" id="PIRSR001589-1"/>
    </source>
</evidence>
<dbReference type="NCBIfam" id="TIGR01536">
    <property type="entry name" value="asn_synth_AEB"/>
    <property type="match status" value="1"/>
</dbReference>
<evidence type="ECO:0000256" key="5">
    <source>
        <dbReference type="ARBA" id="ARBA00022840"/>
    </source>
</evidence>
<dbReference type="Gene3D" id="3.60.20.10">
    <property type="entry name" value="Glutamine Phosphoribosylpyrophosphate, subunit 1, domain 1"/>
    <property type="match status" value="1"/>
</dbReference>
<keyword evidence="8" id="KW-0028">Amino-acid biosynthesis</keyword>
<dbReference type="GO" id="GO:0005829">
    <property type="term" value="C:cytosol"/>
    <property type="evidence" value="ECO:0007669"/>
    <property type="project" value="TreeGrafter"/>
</dbReference>
<evidence type="ECO:0000313" key="12">
    <source>
        <dbReference type="EMBL" id="TCO41293.1"/>
    </source>
</evidence>
<dbReference type="InterPro" id="IPR051786">
    <property type="entry name" value="ASN_synthetase/amidase"/>
</dbReference>
<comment type="pathway">
    <text evidence="1">Amino-acid biosynthesis; L-asparagine biosynthesis; L-asparagine from L-aspartate (L-Gln route): step 1/1.</text>
</comment>
<sequence>MCGIIGLVVAPGQQPPDAGVGRAMNDAIRHRGPDDEGYYRDARVLLGMRRLAIIDIAGGHQPMSADGGRIQLVFNGEIYNYRELRAELQALGREFHSASDSEVVAQAFAEWGERCFARLDGMFALAVWDRRTQTLVLARDRFGEKPLFYAHDDARLLFASELKALIEVPGLRRELDPAALRSYVRYGYVPTPASIFASVRKLPPGCYLRCSDGRIAVERYYTLDFGRRQAIGAADAEQRLAELLDRAVHSRMVADVPFGAFLSGGLDSSTVVALMTRHSSQRVRTYSIGFKEAAYNELSDARRVAEHLGTDHHELVVEPDAVGLLEQLVWYLDEPFADSSAVPTFLVSQLARTQVAMVLTGDAGDETFAGYTRYLRFLALQRLGPLKASVALAARAGASLVGGSFGYRLRGVAERMRMPFPDSYLGSVAMSRPGTVRDLLGAAVRDGYEDPLHALARGGSARHSMLDRIVELDFGSYLPDDILVKVDRMAMANSLEGRVPFLDPAVVEFVVSLPENLRVRHGRGKHILRRVAERWLPADVLAKPKQGFAIPLGQWFRGPLRPLAEDVLASRAFRERGLIDPAAARACLDDHLAGRADRGESLWLVLSLELWARRFLDAAPRA</sequence>
<dbReference type="InterPro" id="IPR006426">
    <property type="entry name" value="Asn_synth_AEB"/>
</dbReference>
<dbReference type="SUPFAM" id="SSF52402">
    <property type="entry name" value="Adenine nucleotide alpha hydrolases-like"/>
    <property type="match status" value="1"/>
</dbReference>
<dbReference type="OrthoDB" id="9763290at2"/>
<comment type="catalytic activity">
    <reaction evidence="7">
        <text>L-aspartate + L-glutamine + ATP + H2O = L-asparagine + L-glutamate + AMP + diphosphate + H(+)</text>
        <dbReference type="Rhea" id="RHEA:12228"/>
        <dbReference type="ChEBI" id="CHEBI:15377"/>
        <dbReference type="ChEBI" id="CHEBI:15378"/>
        <dbReference type="ChEBI" id="CHEBI:29985"/>
        <dbReference type="ChEBI" id="CHEBI:29991"/>
        <dbReference type="ChEBI" id="CHEBI:30616"/>
        <dbReference type="ChEBI" id="CHEBI:33019"/>
        <dbReference type="ChEBI" id="CHEBI:58048"/>
        <dbReference type="ChEBI" id="CHEBI:58359"/>
        <dbReference type="ChEBI" id="CHEBI:456215"/>
        <dbReference type="EC" id="6.3.5.4"/>
    </reaction>
</comment>
<dbReference type="EMBL" id="SLWQ01000003">
    <property type="protein sequence ID" value="TCO41293.1"/>
    <property type="molecule type" value="Genomic_DNA"/>
</dbReference>
<comment type="similarity">
    <text evidence="2">Belongs to the asparagine synthetase family.</text>
</comment>
<reference evidence="12 13" key="1">
    <citation type="journal article" date="2015" name="Stand. Genomic Sci.">
        <title>Genomic Encyclopedia of Bacterial and Archaeal Type Strains, Phase III: the genomes of soil and plant-associated and newly described type strains.</title>
        <authorList>
            <person name="Whitman W.B."/>
            <person name="Woyke T."/>
            <person name="Klenk H.P."/>
            <person name="Zhou Y."/>
            <person name="Lilburn T.G."/>
            <person name="Beck B.J."/>
            <person name="De Vos P."/>
            <person name="Vandamme P."/>
            <person name="Eisen J.A."/>
            <person name="Garrity G."/>
            <person name="Hugenholtz P."/>
            <person name="Kyrpides N.C."/>
        </authorList>
    </citation>
    <scope>NUCLEOTIDE SEQUENCE [LARGE SCALE GENOMIC DNA]</scope>
    <source>
        <strain evidence="12 13">A3</strain>
    </source>
</reference>
<gene>
    <name evidence="12" type="ORF">EV148_103213</name>
</gene>
<evidence type="ECO:0000259" key="11">
    <source>
        <dbReference type="PROSITE" id="PS51278"/>
    </source>
</evidence>
<dbReference type="PANTHER" id="PTHR43284">
    <property type="entry name" value="ASPARAGINE SYNTHETASE (GLUTAMINE-HYDROLYZING)"/>
    <property type="match status" value="1"/>
</dbReference>
<keyword evidence="6 8" id="KW-0315">Glutamine amidotransferase</keyword>
<dbReference type="GO" id="GO:0004066">
    <property type="term" value="F:asparagine synthase (glutamine-hydrolyzing) activity"/>
    <property type="evidence" value="ECO:0007669"/>
    <property type="project" value="UniProtKB-EC"/>
</dbReference>
<dbReference type="InterPro" id="IPR001962">
    <property type="entry name" value="Asn_synthase"/>
</dbReference>
<evidence type="ECO:0000256" key="2">
    <source>
        <dbReference type="ARBA" id="ARBA00005752"/>
    </source>
</evidence>
<evidence type="ECO:0000256" key="7">
    <source>
        <dbReference type="ARBA" id="ARBA00048741"/>
    </source>
</evidence>
<keyword evidence="5 9" id="KW-0067">ATP-binding</keyword>
<dbReference type="Gene3D" id="3.40.50.620">
    <property type="entry name" value="HUPs"/>
    <property type="match status" value="1"/>
</dbReference>
<dbReference type="Pfam" id="PF00733">
    <property type="entry name" value="Asn_synthase"/>
    <property type="match status" value="1"/>
</dbReference>
<dbReference type="SUPFAM" id="SSF56235">
    <property type="entry name" value="N-terminal nucleophile aminohydrolases (Ntn hydrolases)"/>
    <property type="match status" value="1"/>
</dbReference>
<evidence type="ECO:0000313" key="13">
    <source>
        <dbReference type="Proteomes" id="UP000294862"/>
    </source>
</evidence>
<keyword evidence="4 9" id="KW-0547">Nucleotide-binding</keyword>
<comment type="caution">
    <text evidence="12">The sequence shown here is derived from an EMBL/GenBank/DDBJ whole genome shotgun (WGS) entry which is preliminary data.</text>
</comment>